<name>A0A9X1QLP1_9SPHN</name>
<evidence type="ECO:0000256" key="1">
    <source>
        <dbReference type="SAM" id="MobiDB-lite"/>
    </source>
</evidence>
<evidence type="ECO:0000259" key="2">
    <source>
        <dbReference type="Pfam" id="PF08241"/>
    </source>
</evidence>
<keyword evidence="4" id="KW-1185">Reference proteome</keyword>
<keyword evidence="3" id="KW-0489">Methyltransferase</keyword>
<dbReference type="AlphaFoldDB" id="A0A9X1QLP1"/>
<evidence type="ECO:0000313" key="4">
    <source>
        <dbReference type="Proteomes" id="UP001139410"/>
    </source>
</evidence>
<sequence length="272" mass="30315">MTEQTVAPRSSAFEALRLAEIQDAIILMRKHGRTSGDLLEIGAGTGWQAQALSQAGYRVEAIDLPAHSANSGHARNRKWPIRDYDGMNIPYGDASFDIIYSSNVLEHVADLDALTNEMERVLRPDGIALHLLPNPQWRILSLATYYPGQAIDLLRYLRKRASSARAARKEVDPKTHRSGSTSLPGKALKRLVPPAHGSVGNAFSEISRFSRKSWDRFFQQRGWEIIEYRNNGLIASGDYLLGSLLDMAARRRIGGLVGGIAHVYLLRRQRSD</sequence>
<dbReference type="InterPro" id="IPR013216">
    <property type="entry name" value="Methyltransf_11"/>
</dbReference>
<comment type="caution">
    <text evidence="3">The sequence shown here is derived from an EMBL/GenBank/DDBJ whole genome shotgun (WGS) entry which is preliminary data.</text>
</comment>
<feature type="domain" description="Methyltransferase type 11" evidence="2">
    <location>
        <begin position="39"/>
        <end position="128"/>
    </location>
</feature>
<organism evidence="3 4">
    <name type="scientific">Sphingomonas cremea</name>
    <dbReference type="NCBI Taxonomy" id="2904799"/>
    <lineage>
        <taxon>Bacteria</taxon>
        <taxon>Pseudomonadati</taxon>
        <taxon>Pseudomonadota</taxon>
        <taxon>Alphaproteobacteria</taxon>
        <taxon>Sphingomonadales</taxon>
        <taxon>Sphingomonadaceae</taxon>
        <taxon>Sphingomonas</taxon>
    </lineage>
</organism>
<reference evidence="3" key="1">
    <citation type="submission" date="2022-01" db="EMBL/GenBank/DDBJ databases">
        <authorList>
            <person name="Jo J.-H."/>
            <person name="Im W.-T."/>
        </authorList>
    </citation>
    <scope>NUCLEOTIDE SEQUENCE</scope>
    <source>
        <strain evidence="3">G124</strain>
    </source>
</reference>
<dbReference type="RefSeq" id="WP_235066791.1">
    <property type="nucleotide sequence ID" value="NZ_JAKFGM010000001.1"/>
</dbReference>
<keyword evidence="3" id="KW-0808">Transferase</keyword>
<dbReference type="EMBL" id="JAKFGM010000001">
    <property type="protein sequence ID" value="MCF2514322.1"/>
    <property type="molecule type" value="Genomic_DNA"/>
</dbReference>
<dbReference type="GO" id="GO:0008757">
    <property type="term" value="F:S-adenosylmethionine-dependent methyltransferase activity"/>
    <property type="evidence" value="ECO:0007669"/>
    <property type="project" value="InterPro"/>
</dbReference>
<accession>A0A9X1QLP1</accession>
<dbReference type="Gene3D" id="3.40.50.150">
    <property type="entry name" value="Vaccinia Virus protein VP39"/>
    <property type="match status" value="1"/>
</dbReference>
<proteinExistence type="predicted"/>
<feature type="region of interest" description="Disordered" evidence="1">
    <location>
        <begin position="167"/>
        <end position="186"/>
    </location>
</feature>
<gene>
    <name evidence="3" type="ORF">LVY65_04480</name>
</gene>
<evidence type="ECO:0000313" key="3">
    <source>
        <dbReference type="EMBL" id="MCF2514322.1"/>
    </source>
</evidence>
<dbReference type="Proteomes" id="UP001139410">
    <property type="component" value="Unassembled WGS sequence"/>
</dbReference>
<dbReference type="SUPFAM" id="SSF53335">
    <property type="entry name" value="S-adenosyl-L-methionine-dependent methyltransferases"/>
    <property type="match status" value="1"/>
</dbReference>
<dbReference type="InterPro" id="IPR029063">
    <property type="entry name" value="SAM-dependent_MTases_sf"/>
</dbReference>
<dbReference type="Pfam" id="PF08241">
    <property type="entry name" value="Methyltransf_11"/>
    <property type="match status" value="1"/>
</dbReference>
<protein>
    <submittedName>
        <fullName evidence="3">Class I SAM-dependent methyltransferase</fullName>
    </submittedName>
</protein>
<dbReference type="GO" id="GO:0032259">
    <property type="term" value="P:methylation"/>
    <property type="evidence" value="ECO:0007669"/>
    <property type="project" value="UniProtKB-KW"/>
</dbReference>
<dbReference type="CDD" id="cd02440">
    <property type="entry name" value="AdoMet_MTases"/>
    <property type="match status" value="1"/>
</dbReference>